<dbReference type="Gene3D" id="3.30.230.10">
    <property type="match status" value="1"/>
</dbReference>
<proteinExistence type="predicted"/>
<sequence>MNFYSNGKLLLTGEYVVLDGAKAFAIPTKYGQSLVATPINEPKLIWESLDSIGNVWFQHEFNLDSITSETTHTDEVSQTLNKLLAEAKRLNPEFLNNTTGFHVKTTLTFPRNWGLGSSSTLIHNIALWANVNPYTLLWNAFKGSGYDIACAKHHTPIIYEINDQQPKVTEVSFSPSFSDQLYFVHLNKKENSRDAIIRYNERKGTIANEIKVINAITTEMIASKSLLDFELLLKEHEQIIADIIQEIPVQERLFADYFGQIKSLGAWGGDFVLATGNEETPAYFEKKGYETVIPFSDMILSN</sequence>
<name>A0ABR7QAQ0_9FLAO</name>
<dbReference type="SUPFAM" id="SSF54211">
    <property type="entry name" value="Ribosomal protein S5 domain 2-like"/>
    <property type="match status" value="1"/>
</dbReference>
<dbReference type="GO" id="GO:0016301">
    <property type="term" value="F:kinase activity"/>
    <property type="evidence" value="ECO:0007669"/>
    <property type="project" value="UniProtKB-KW"/>
</dbReference>
<dbReference type="InterPro" id="IPR020568">
    <property type="entry name" value="Ribosomal_Su5_D2-typ_SF"/>
</dbReference>
<keyword evidence="1" id="KW-0808">Transferase</keyword>
<dbReference type="EMBL" id="JACGWS010000007">
    <property type="protein sequence ID" value="MBC8755421.1"/>
    <property type="molecule type" value="Genomic_DNA"/>
</dbReference>
<keyword evidence="1" id="KW-0418">Kinase</keyword>
<evidence type="ECO:0000313" key="2">
    <source>
        <dbReference type="Proteomes" id="UP000619238"/>
    </source>
</evidence>
<protein>
    <submittedName>
        <fullName evidence="1">GHMP kinase</fullName>
    </submittedName>
</protein>
<dbReference type="RefSeq" id="WP_187562474.1">
    <property type="nucleotide sequence ID" value="NZ_JACGWS010000007.1"/>
</dbReference>
<accession>A0ABR7QAQ0</accession>
<gene>
    <name evidence="1" type="ORF">H2O64_12090</name>
</gene>
<dbReference type="InterPro" id="IPR014721">
    <property type="entry name" value="Ribsml_uS5_D2-typ_fold_subgr"/>
</dbReference>
<comment type="caution">
    <text evidence="1">The sequence shown here is derived from an EMBL/GenBank/DDBJ whole genome shotgun (WGS) entry which is preliminary data.</text>
</comment>
<dbReference type="NCBIfam" id="NF040656">
    <property type="entry name" value="GHMP_GYDIA"/>
    <property type="match status" value="1"/>
</dbReference>
<reference evidence="1 2" key="1">
    <citation type="submission" date="2020-07" db="EMBL/GenBank/DDBJ databases">
        <title>Description of Kordia aestuariivivens sp. nov., isolated from a tidal flat.</title>
        <authorList>
            <person name="Park S."/>
            <person name="Yoon J.-H."/>
        </authorList>
    </citation>
    <scope>NUCLEOTIDE SEQUENCE [LARGE SCALE GENOMIC DNA]</scope>
    <source>
        <strain evidence="1 2">YSTF-M3</strain>
    </source>
</reference>
<dbReference type="Proteomes" id="UP000619238">
    <property type="component" value="Unassembled WGS sequence"/>
</dbReference>
<evidence type="ECO:0000313" key="1">
    <source>
        <dbReference type="EMBL" id="MBC8755421.1"/>
    </source>
</evidence>
<dbReference type="InterPro" id="IPR047765">
    <property type="entry name" value="GHMP_GYDIA-like"/>
</dbReference>
<keyword evidence="2" id="KW-1185">Reference proteome</keyword>
<organism evidence="1 2">
    <name type="scientific">Kordia aestuariivivens</name>
    <dbReference type="NCBI Taxonomy" id="2759037"/>
    <lineage>
        <taxon>Bacteria</taxon>
        <taxon>Pseudomonadati</taxon>
        <taxon>Bacteroidota</taxon>
        <taxon>Flavobacteriia</taxon>
        <taxon>Flavobacteriales</taxon>
        <taxon>Flavobacteriaceae</taxon>
        <taxon>Kordia</taxon>
    </lineage>
</organism>